<evidence type="ECO:0000313" key="1">
    <source>
        <dbReference type="EMBL" id="HGH00034.1"/>
    </source>
</evidence>
<dbReference type="EMBL" id="DTHO01000067">
    <property type="protein sequence ID" value="HGH00034.1"/>
    <property type="molecule type" value="Genomic_DNA"/>
</dbReference>
<reference evidence="1" key="1">
    <citation type="journal article" date="2020" name="mSystems">
        <title>Genome- and Community-Level Interaction Insights into Carbon Utilization and Element Cycling Functions of Hydrothermarchaeota in Hydrothermal Sediment.</title>
        <authorList>
            <person name="Zhou Z."/>
            <person name="Liu Y."/>
            <person name="Xu W."/>
            <person name="Pan J."/>
            <person name="Luo Z.H."/>
            <person name="Li M."/>
        </authorList>
    </citation>
    <scope>NUCLEOTIDE SEQUENCE [LARGE SCALE GENOMIC DNA]</scope>
    <source>
        <strain evidence="1">SpSt-788</strain>
    </source>
</reference>
<name>A0A7C4AK88_9BACT</name>
<accession>A0A7C4AK88</accession>
<sequence>MPKKEKQEKIQEESIQEEKIQEDAVVTQEKKVPLRYVGKTINHFKHDGVLYQLIPNTVYVNLPDCEQVRFLIKNKELVEV</sequence>
<gene>
    <name evidence="1" type="ORF">ENV75_06280</name>
</gene>
<protein>
    <submittedName>
        <fullName evidence="1">Uncharacterized protein</fullName>
    </submittedName>
</protein>
<comment type="caution">
    <text evidence="1">The sequence shown here is derived from an EMBL/GenBank/DDBJ whole genome shotgun (WGS) entry which is preliminary data.</text>
</comment>
<dbReference type="AlphaFoldDB" id="A0A7C4AK88"/>
<organism evidence="1">
    <name type="scientific">Thermodesulfovibrio aggregans</name>
    <dbReference type="NCBI Taxonomy" id="86166"/>
    <lineage>
        <taxon>Bacteria</taxon>
        <taxon>Pseudomonadati</taxon>
        <taxon>Nitrospirota</taxon>
        <taxon>Thermodesulfovibrionia</taxon>
        <taxon>Thermodesulfovibrionales</taxon>
        <taxon>Thermodesulfovibrionaceae</taxon>
        <taxon>Thermodesulfovibrio</taxon>
    </lineage>
</organism>
<proteinExistence type="predicted"/>